<dbReference type="Gene3D" id="3.30.565.10">
    <property type="entry name" value="Histidine kinase-like ATPase, C-terminal domain"/>
    <property type="match status" value="1"/>
</dbReference>
<sequence length="151" mass="15945">MDAVILQDTIDTAWNIVADNASHAELHSADDDLSAATIEADDDRLGQLLENLFRNAIEHGGDEVTVTVGTMDDGFYVEDDGSGIPEDKRDSVFTAGYSTSEDGTGFGLSIVNQIAEAHGWDVGLTESKAGGARFDITGGETTSTDESNLCI</sequence>
<evidence type="ECO:0000313" key="8">
    <source>
        <dbReference type="Proteomes" id="UP001597052"/>
    </source>
</evidence>
<dbReference type="InterPro" id="IPR036890">
    <property type="entry name" value="HATPase_C_sf"/>
</dbReference>
<dbReference type="PANTHER" id="PTHR43711:SF1">
    <property type="entry name" value="HISTIDINE KINASE 1"/>
    <property type="match status" value="1"/>
</dbReference>
<dbReference type="Pfam" id="PF02518">
    <property type="entry name" value="HATPase_c"/>
    <property type="match status" value="1"/>
</dbReference>
<dbReference type="AlphaFoldDB" id="A0ABD6DD55"/>
<evidence type="ECO:0000256" key="5">
    <source>
        <dbReference type="ARBA" id="ARBA00023012"/>
    </source>
</evidence>
<evidence type="ECO:0000313" key="7">
    <source>
        <dbReference type="EMBL" id="MFD1643993.1"/>
    </source>
</evidence>
<dbReference type="SUPFAM" id="SSF55874">
    <property type="entry name" value="ATPase domain of HSP90 chaperone/DNA topoisomerase II/histidine kinase"/>
    <property type="match status" value="1"/>
</dbReference>
<dbReference type="PRINTS" id="PR00344">
    <property type="entry name" value="BCTRLSENSOR"/>
</dbReference>
<accession>A0ABD6DD55</accession>
<gene>
    <name evidence="7" type="ORF">ACFSBW_19320</name>
</gene>
<dbReference type="InterPro" id="IPR003594">
    <property type="entry name" value="HATPase_dom"/>
</dbReference>
<dbReference type="PROSITE" id="PS50109">
    <property type="entry name" value="HIS_KIN"/>
    <property type="match status" value="1"/>
</dbReference>
<evidence type="ECO:0000256" key="1">
    <source>
        <dbReference type="ARBA" id="ARBA00000085"/>
    </source>
</evidence>
<dbReference type="SMART" id="SM00387">
    <property type="entry name" value="HATPase_c"/>
    <property type="match status" value="1"/>
</dbReference>
<organism evidence="7 8">
    <name type="scientific">Halohasta litorea</name>
    <dbReference type="NCBI Taxonomy" id="869891"/>
    <lineage>
        <taxon>Archaea</taxon>
        <taxon>Methanobacteriati</taxon>
        <taxon>Methanobacteriota</taxon>
        <taxon>Stenosarchaea group</taxon>
        <taxon>Halobacteria</taxon>
        <taxon>Halobacteriales</taxon>
        <taxon>Haloferacaceae</taxon>
        <taxon>Halohasta</taxon>
    </lineage>
</organism>
<dbReference type="InterPro" id="IPR004358">
    <property type="entry name" value="Sig_transdc_His_kin-like_C"/>
</dbReference>
<keyword evidence="8" id="KW-1185">Reference proteome</keyword>
<proteinExistence type="predicted"/>
<evidence type="ECO:0000256" key="4">
    <source>
        <dbReference type="ARBA" id="ARBA00022777"/>
    </source>
</evidence>
<protein>
    <recommendedName>
        <fullName evidence="2">histidine kinase</fullName>
        <ecNumber evidence="2">2.7.13.3</ecNumber>
    </recommendedName>
</protein>
<dbReference type="Proteomes" id="UP001597052">
    <property type="component" value="Unassembled WGS sequence"/>
</dbReference>
<name>A0ABD6DD55_9EURY</name>
<dbReference type="InterPro" id="IPR050736">
    <property type="entry name" value="Sensor_HK_Regulatory"/>
</dbReference>
<dbReference type="InterPro" id="IPR005467">
    <property type="entry name" value="His_kinase_dom"/>
</dbReference>
<comment type="caution">
    <text evidence="7">The sequence shown here is derived from an EMBL/GenBank/DDBJ whole genome shotgun (WGS) entry which is preliminary data.</text>
</comment>
<evidence type="ECO:0000259" key="6">
    <source>
        <dbReference type="PROSITE" id="PS50109"/>
    </source>
</evidence>
<dbReference type="CDD" id="cd00075">
    <property type="entry name" value="HATPase"/>
    <property type="match status" value="1"/>
</dbReference>
<comment type="catalytic activity">
    <reaction evidence="1">
        <text>ATP + protein L-histidine = ADP + protein N-phospho-L-histidine.</text>
        <dbReference type="EC" id="2.7.13.3"/>
    </reaction>
</comment>
<keyword evidence="3" id="KW-0808">Transferase</keyword>
<dbReference type="EC" id="2.7.13.3" evidence="2"/>
<dbReference type="GO" id="GO:0004673">
    <property type="term" value="F:protein histidine kinase activity"/>
    <property type="evidence" value="ECO:0007669"/>
    <property type="project" value="UniProtKB-EC"/>
</dbReference>
<keyword evidence="4 7" id="KW-0418">Kinase</keyword>
<dbReference type="GO" id="GO:0000160">
    <property type="term" value="P:phosphorelay signal transduction system"/>
    <property type="evidence" value="ECO:0007669"/>
    <property type="project" value="UniProtKB-KW"/>
</dbReference>
<evidence type="ECO:0000256" key="2">
    <source>
        <dbReference type="ARBA" id="ARBA00012438"/>
    </source>
</evidence>
<dbReference type="EMBL" id="JBHUDM010000016">
    <property type="protein sequence ID" value="MFD1643993.1"/>
    <property type="molecule type" value="Genomic_DNA"/>
</dbReference>
<feature type="domain" description="Histidine kinase" evidence="6">
    <location>
        <begin position="1"/>
        <end position="142"/>
    </location>
</feature>
<dbReference type="PANTHER" id="PTHR43711">
    <property type="entry name" value="TWO-COMPONENT HISTIDINE KINASE"/>
    <property type="match status" value="1"/>
</dbReference>
<dbReference type="RefSeq" id="WP_256397905.1">
    <property type="nucleotide sequence ID" value="NZ_JANHDJ010000018.1"/>
</dbReference>
<reference evidence="7 8" key="1">
    <citation type="journal article" date="2019" name="Int. J. Syst. Evol. Microbiol.">
        <title>The Global Catalogue of Microorganisms (GCM) 10K type strain sequencing project: providing services to taxonomists for standard genome sequencing and annotation.</title>
        <authorList>
            <consortium name="The Broad Institute Genomics Platform"/>
            <consortium name="The Broad Institute Genome Sequencing Center for Infectious Disease"/>
            <person name="Wu L."/>
            <person name="Ma J."/>
        </authorList>
    </citation>
    <scope>NUCLEOTIDE SEQUENCE [LARGE SCALE GENOMIC DNA]</scope>
    <source>
        <strain evidence="7 8">CGMCC 1.10593</strain>
    </source>
</reference>
<evidence type="ECO:0000256" key="3">
    <source>
        <dbReference type="ARBA" id="ARBA00022679"/>
    </source>
</evidence>
<keyword evidence="5" id="KW-0902">Two-component regulatory system</keyword>